<dbReference type="PANTHER" id="PTHR48081:SF33">
    <property type="entry name" value="KYNURENINE FORMAMIDASE"/>
    <property type="match status" value="1"/>
</dbReference>
<feature type="compositionally biased region" description="Low complexity" evidence="2">
    <location>
        <begin position="7"/>
        <end position="23"/>
    </location>
</feature>
<protein>
    <submittedName>
        <fullName evidence="4">Alpha/beta hydrolase</fullName>
    </submittedName>
</protein>
<evidence type="ECO:0000259" key="3">
    <source>
        <dbReference type="Pfam" id="PF20434"/>
    </source>
</evidence>
<keyword evidence="1 4" id="KW-0378">Hydrolase</keyword>
<sequence>MTSLSHSPDSGSDPDSGSGSGSPVRHAYGSDPAQYGELYLPTSGRKPGTVVVLHGGFWRAMYGVELGAPLAADLARRGWVVWNLEYRRVGAGGGWPNTLADVATGIDHLATLKADGTELDLTDVVAIGHSAGGHLATWAAGRAELPAAAPGAQPVVRLTGVVAQAGVLDLERAAREEVGGTAVPDLLGGPITEFAQRYREASPQAQLPITVPVRCVHSPDDQNVPFDQSVDYVKAAKAAGDDAELLQVPGDHFALIDTGSEAWATVLRLLPGLLRN</sequence>
<feature type="domain" description="BD-FAE-like" evidence="3">
    <location>
        <begin position="38"/>
        <end position="232"/>
    </location>
</feature>
<evidence type="ECO:0000256" key="2">
    <source>
        <dbReference type="SAM" id="MobiDB-lite"/>
    </source>
</evidence>
<feature type="region of interest" description="Disordered" evidence="2">
    <location>
        <begin position="1"/>
        <end position="27"/>
    </location>
</feature>
<dbReference type="Proteomes" id="UP001183176">
    <property type="component" value="Unassembled WGS sequence"/>
</dbReference>
<dbReference type="EMBL" id="JAVREH010000005">
    <property type="protein sequence ID" value="MDT0261004.1"/>
    <property type="molecule type" value="Genomic_DNA"/>
</dbReference>
<dbReference type="InterPro" id="IPR050300">
    <property type="entry name" value="GDXG_lipolytic_enzyme"/>
</dbReference>
<proteinExistence type="predicted"/>
<name>A0ABU2J8Z1_9ACTN</name>
<dbReference type="SUPFAM" id="SSF53474">
    <property type="entry name" value="alpha/beta-Hydrolases"/>
    <property type="match status" value="1"/>
</dbReference>
<reference evidence="5" key="1">
    <citation type="submission" date="2023-07" db="EMBL/GenBank/DDBJ databases">
        <title>30 novel species of actinomycetes from the DSMZ collection.</title>
        <authorList>
            <person name="Nouioui I."/>
        </authorList>
    </citation>
    <scope>NUCLEOTIDE SEQUENCE [LARGE SCALE GENOMIC DNA]</scope>
    <source>
        <strain evidence="5">DSM 44399</strain>
    </source>
</reference>
<dbReference type="Pfam" id="PF20434">
    <property type="entry name" value="BD-FAE"/>
    <property type="match status" value="1"/>
</dbReference>
<gene>
    <name evidence="4" type="ORF">RM423_06305</name>
</gene>
<dbReference type="GO" id="GO:0016787">
    <property type="term" value="F:hydrolase activity"/>
    <property type="evidence" value="ECO:0007669"/>
    <property type="project" value="UniProtKB-KW"/>
</dbReference>
<accession>A0ABU2J8Z1</accession>
<dbReference type="InterPro" id="IPR049492">
    <property type="entry name" value="BD-FAE-like_dom"/>
</dbReference>
<organism evidence="4 5">
    <name type="scientific">Jatrophihabitans lederbergiae</name>
    <dbReference type="NCBI Taxonomy" id="3075547"/>
    <lineage>
        <taxon>Bacteria</taxon>
        <taxon>Bacillati</taxon>
        <taxon>Actinomycetota</taxon>
        <taxon>Actinomycetes</taxon>
        <taxon>Jatrophihabitantales</taxon>
        <taxon>Jatrophihabitantaceae</taxon>
        <taxon>Jatrophihabitans</taxon>
    </lineage>
</organism>
<comment type="caution">
    <text evidence="4">The sequence shown here is derived from an EMBL/GenBank/DDBJ whole genome shotgun (WGS) entry which is preliminary data.</text>
</comment>
<dbReference type="PANTHER" id="PTHR48081">
    <property type="entry name" value="AB HYDROLASE SUPERFAMILY PROTEIN C4A8.06C"/>
    <property type="match status" value="1"/>
</dbReference>
<evidence type="ECO:0000313" key="5">
    <source>
        <dbReference type="Proteomes" id="UP001183176"/>
    </source>
</evidence>
<dbReference type="RefSeq" id="WP_311422159.1">
    <property type="nucleotide sequence ID" value="NZ_JAVREH010000005.1"/>
</dbReference>
<evidence type="ECO:0000313" key="4">
    <source>
        <dbReference type="EMBL" id="MDT0261004.1"/>
    </source>
</evidence>
<dbReference type="InterPro" id="IPR029058">
    <property type="entry name" value="AB_hydrolase_fold"/>
</dbReference>
<evidence type="ECO:0000256" key="1">
    <source>
        <dbReference type="ARBA" id="ARBA00022801"/>
    </source>
</evidence>
<keyword evidence="5" id="KW-1185">Reference proteome</keyword>
<dbReference type="Gene3D" id="3.40.50.1820">
    <property type="entry name" value="alpha/beta hydrolase"/>
    <property type="match status" value="1"/>
</dbReference>